<dbReference type="Proteomes" id="UP000538507">
    <property type="component" value="Unassembled WGS sequence"/>
</dbReference>
<dbReference type="PROSITE" id="PS00061">
    <property type="entry name" value="ADH_SHORT"/>
    <property type="match status" value="1"/>
</dbReference>
<evidence type="ECO:0000259" key="3">
    <source>
        <dbReference type="SMART" id="SM00822"/>
    </source>
</evidence>
<dbReference type="InterPro" id="IPR036291">
    <property type="entry name" value="NAD(P)-bd_dom_sf"/>
</dbReference>
<gene>
    <name evidence="4" type="ORF">GGE16_003558</name>
</gene>
<evidence type="ECO:0000313" key="4">
    <source>
        <dbReference type="EMBL" id="MBB4291499.1"/>
    </source>
</evidence>
<dbReference type="AlphaFoldDB" id="A0AAE2MMD0"/>
<dbReference type="Gene3D" id="3.40.50.720">
    <property type="entry name" value="NAD(P)-binding Rossmann-like Domain"/>
    <property type="match status" value="1"/>
</dbReference>
<dbReference type="EMBL" id="JACIGO010000003">
    <property type="protein sequence ID" value="MBB4291499.1"/>
    <property type="molecule type" value="Genomic_DNA"/>
</dbReference>
<dbReference type="EC" id="1.1.1.100" evidence="4"/>
<dbReference type="InterPro" id="IPR020904">
    <property type="entry name" value="Sc_DH/Rdtase_CS"/>
</dbReference>
<dbReference type="InterPro" id="IPR057326">
    <property type="entry name" value="KR_dom"/>
</dbReference>
<dbReference type="PRINTS" id="PR00080">
    <property type="entry name" value="SDRFAMILY"/>
</dbReference>
<evidence type="ECO:0000256" key="2">
    <source>
        <dbReference type="ARBA" id="ARBA00023002"/>
    </source>
</evidence>
<sequence>MMTKTLEGKVALVTGGGRGIGAAIVRRLAEDGARIAFTYSKSSDAAKTLEKELNAWGGNVLAVEADSSDAEKVVKAIEQVRSHFGKLDILVNNAGVAIGGVVGEFPLEDFDRQFAVNVRGVFVASQEASRYMGEGSRIINIGSVVAERAGFPGYSVYAASKAAVGALTKGIARDLASRNITVNTVQPGPIVSSMTEGLEDLVKPFVALGRLGHGSEVASLVSYLAGPEASFITGAAFTADGGFLA</sequence>
<dbReference type="Pfam" id="PF13561">
    <property type="entry name" value="adh_short_C2"/>
    <property type="match status" value="1"/>
</dbReference>
<accession>A0AAE2MMD0</accession>
<protein>
    <submittedName>
        <fullName evidence="4">3-oxoacyl-[acyl-carrier protein] reductase</fullName>
        <ecNumber evidence="4">1.1.1.100</ecNumber>
    </submittedName>
</protein>
<dbReference type="PANTHER" id="PTHR43639:SF1">
    <property type="entry name" value="SHORT-CHAIN DEHYDROGENASE_REDUCTASE FAMILY PROTEIN"/>
    <property type="match status" value="1"/>
</dbReference>
<feature type="domain" description="Ketoreductase" evidence="3">
    <location>
        <begin position="9"/>
        <end position="193"/>
    </location>
</feature>
<dbReference type="SMART" id="SM00822">
    <property type="entry name" value="PKS_KR"/>
    <property type="match status" value="1"/>
</dbReference>
<dbReference type="GO" id="GO:0004316">
    <property type="term" value="F:3-oxoacyl-[acyl-carrier-protein] reductase (NADPH) activity"/>
    <property type="evidence" value="ECO:0007669"/>
    <property type="project" value="UniProtKB-EC"/>
</dbReference>
<keyword evidence="2 4" id="KW-0560">Oxidoreductase</keyword>
<dbReference type="InterPro" id="IPR002347">
    <property type="entry name" value="SDR_fam"/>
</dbReference>
<organism evidence="4 5">
    <name type="scientific">Rhizobium leguminosarum</name>
    <dbReference type="NCBI Taxonomy" id="384"/>
    <lineage>
        <taxon>Bacteria</taxon>
        <taxon>Pseudomonadati</taxon>
        <taxon>Pseudomonadota</taxon>
        <taxon>Alphaproteobacteria</taxon>
        <taxon>Hyphomicrobiales</taxon>
        <taxon>Rhizobiaceae</taxon>
        <taxon>Rhizobium/Agrobacterium group</taxon>
        <taxon>Rhizobium</taxon>
    </lineage>
</organism>
<name>A0AAE2MMD0_RHILE</name>
<dbReference type="FunFam" id="3.40.50.720:FF:000084">
    <property type="entry name" value="Short-chain dehydrogenase reductase"/>
    <property type="match status" value="1"/>
</dbReference>
<dbReference type="PRINTS" id="PR00081">
    <property type="entry name" value="GDHRDH"/>
</dbReference>
<comment type="similarity">
    <text evidence="1">Belongs to the short-chain dehydrogenases/reductases (SDR) family.</text>
</comment>
<evidence type="ECO:0000313" key="5">
    <source>
        <dbReference type="Proteomes" id="UP000538507"/>
    </source>
</evidence>
<dbReference type="PANTHER" id="PTHR43639">
    <property type="entry name" value="OXIDOREDUCTASE, SHORT-CHAIN DEHYDROGENASE/REDUCTASE FAMILY (AFU_ORTHOLOGUE AFUA_5G02870)"/>
    <property type="match status" value="1"/>
</dbReference>
<dbReference type="SUPFAM" id="SSF51735">
    <property type="entry name" value="NAD(P)-binding Rossmann-fold domains"/>
    <property type="match status" value="1"/>
</dbReference>
<comment type="caution">
    <text evidence="4">The sequence shown here is derived from an EMBL/GenBank/DDBJ whole genome shotgun (WGS) entry which is preliminary data.</text>
</comment>
<proteinExistence type="inferred from homology"/>
<evidence type="ECO:0000256" key="1">
    <source>
        <dbReference type="ARBA" id="ARBA00006484"/>
    </source>
</evidence>
<reference evidence="4 5" key="1">
    <citation type="submission" date="2020-08" db="EMBL/GenBank/DDBJ databases">
        <title>Genomic Encyclopedia of Type Strains, Phase IV (KMG-V): Genome sequencing to study the core and pangenomes of soil and plant-associated prokaryotes.</title>
        <authorList>
            <person name="Whitman W."/>
        </authorList>
    </citation>
    <scope>NUCLEOTIDE SEQUENCE [LARGE SCALE GENOMIC DNA]</scope>
    <source>
        <strain evidence="4 5">SEMIA 415</strain>
    </source>
</reference>